<dbReference type="Pfam" id="PF00691">
    <property type="entry name" value="OmpA"/>
    <property type="match status" value="1"/>
</dbReference>
<keyword evidence="2 4" id="KW-0472">Membrane</keyword>
<dbReference type="InterPro" id="IPR006665">
    <property type="entry name" value="OmpA-like"/>
</dbReference>
<dbReference type="PRINTS" id="PR01021">
    <property type="entry name" value="OMPADOMAIN"/>
</dbReference>
<dbReference type="EMBL" id="CP007202">
    <property type="protein sequence ID" value="AJR04672.1"/>
    <property type="molecule type" value="Genomic_DNA"/>
</dbReference>
<dbReference type="Proteomes" id="UP000032229">
    <property type="component" value="Chromosome"/>
</dbReference>
<evidence type="ECO:0000256" key="3">
    <source>
        <dbReference type="ARBA" id="ARBA00023237"/>
    </source>
</evidence>
<feature type="domain" description="OmpA-like" evidence="5">
    <location>
        <begin position="57"/>
        <end position="174"/>
    </location>
</feature>
<keyword evidence="3" id="KW-0998">Cell outer membrane</keyword>
<sequence>MVTIISPHHSFGGHIIFFFFCNNKEIITEPEIKEFTIKETKQSPITEIITDIKSGINTEGKSLNFHEILFEYNSDKIVEESNTYLNEILKAMQDITALSIQIVGHTSNEGNDEYNEALSLKRAQAVKNYLIKNGINAKRLSVIGKGSKNPITNNNTEEGKKLNRRIEVVILDDGIN</sequence>
<organism evidence="6 7">
    <name type="scientific">Siansivirga zeaxanthinifaciens CC-SAMT-1</name>
    <dbReference type="NCBI Taxonomy" id="1454006"/>
    <lineage>
        <taxon>Bacteria</taxon>
        <taxon>Pseudomonadati</taxon>
        <taxon>Bacteroidota</taxon>
        <taxon>Flavobacteriia</taxon>
        <taxon>Flavobacteriales</taxon>
        <taxon>Flavobacteriaceae</taxon>
        <taxon>Siansivirga</taxon>
    </lineage>
</organism>
<dbReference type="SUPFAM" id="SSF103088">
    <property type="entry name" value="OmpA-like"/>
    <property type="match status" value="1"/>
</dbReference>
<reference evidence="6 7" key="1">
    <citation type="submission" date="2014-02" db="EMBL/GenBank/DDBJ databases">
        <authorList>
            <person name="Young C.-C."/>
            <person name="Hameed A."/>
            <person name="Huang H.-C."/>
            <person name="Shahina M."/>
        </authorList>
    </citation>
    <scope>NUCLEOTIDE SEQUENCE [LARGE SCALE GENOMIC DNA]</scope>
    <source>
        <strain evidence="6 7">CC-SAMT-1</strain>
    </source>
</reference>
<keyword evidence="7" id="KW-1185">Reference proteome</keyword>
<evidence type="ECO:0000256" key="1">
    <source>
        <dbReference type="ARBA" id="ARBA00004442"/>
    </source>
</evidence>
<gene>
    <name evidence="6" type="ORF">AW14_14545</name>
</gene>
<dbReference type="GO" id="GO:0009279">
    <property type="term" value="C:cell outer membrane"/>
    <property type="evidence" value="ECO:0007669"/>
    <property type="project" value="UniProtKB-SubCell"/>
</dbReference>
<evidence type="ECO:0000256" key="4">
    <source>
        <dbReference type="PROSITE-ProRule" id="PRU00473"/>
    </source>
</evidence>
<name>A0A0C5WEM8_9FLAO</name>
<dbReference type="Gene3D" id="3.30.1330.60">
    <property type="entry name" value="OmpA-like domain"/>
    <property type="match status" value="1"/>
</dbReference>
<dbReference type="CDD" id="cd07185">
    <property type="entry name" value="OmpA_C-like"/>
    <property type="match status" value="1"/>
</dbReference>
<proteinExistence type="predicted"/>
<accession>A0A0C5WEM8</accession>
<dbReference type="InterPro" id="IPR036737">
    <property type="entry name" value="OmpA-like_sf"/>
</dbReference>
<dbReference type="InterPro" id="IPR050330">
    <property type="entry name" value="Bact_OuterMem_StrucFunc"/>
</dbReference>
<dbReference type="RefSeq" id="WP_169744673.1">
    <property type="nucleotide sequence ID" value="NZ_CP007202.1"/>
</dbReference>
<dbReference type="InterPro" id="IPR006664">
    <property type="entry name" value="OMP_bac"/>
</dbReference>
<evidence type="ECO:0000259" key="5">
    <source>
        <dbReference type="PROSITE" id="PS51123"/>
    </source>
</evidence>
<evidence type="ECO:0000313" key="7">
    <source>
        <dbReference type="Proteomes" id="UP000032229"/>
    </source>
</evidence>
<comment type="subcellular location">
    <subcellularLocation>
        <location evidence="1">Cell outer membrane</location>
    </subcellularLocation>
</comment>
<dbReference type="STRING" id="1454006.AW14_14545"/>
<dbReference type="HOGENOM" id="CLU_016890_12_3_10"/>
<dbReference type="PANTHER" id="PTHR30329:SF21">
    <property type="entry name" value="LIPOPROTEIN YIAD-RELATED"/>
    <property type="match status" value="1"/>
</dbReference>
<dbReference type="AlphaFoldDB" id="A0A0C5WEM8"/>
<dbReference type="KEGG" id="sze:AW14_14545"/>
<evidence type="ECO:0000313" key="6">
    <source>
        <dbReference type="EMBL" id="AJR04672.1"/>
    </source>
</evidence>
<dbReference type="PANTHER" id="PTHR30329">
    <property type="entry name" value="STATOR ELEMENT OF FLAGELLAR MOTOR COMPLEX"/>
    <property type="match status" value="1"/>
</dbReference>
<protein>
    <submittedName>
        <fullName evidence="6">Membrane protein</fullName>
    </submittedName>
</protein>
<evidence type="ECO:0000256" key="2">
    <source>
        <dbReference type="ARBA" id="ARBA00023136"/>
    </source>
</evidence>
<dbReference type="PROSITE" id="PS51123">
    <property type="entry name" value="OMPA_2"/>
    <property type="match status" value="1"/>
</dbReference>